<dbReference type="Pfam" id="PF24681">
    <property type="entry name" value="Kelch_KLHDC2_KLHL20_DRC7"/>
    <property type="match status" value="1"/>
</dbReference>
<feature type="region of interest" description="Disordered" evidence="4">
    <location>
        <begin position="632"/>
        <end position="652"/>
    </location>
</feature>
<keyword evidence="1" id="KW-0880">Kelch repeat</keyword>
<feature type="compositionally biased region" description="Low complexity" evidence="4">
    <location>
        <begin position="632"/>
        <end position="648"/>
    </location>
</feature>
<dbReference type="InterPro" id="IPR006652">
    <property type="entry name" value="Kelch_1"/>
</dbReference>
<feature type="domain" description="Acyl-CoA-binding" evidence="5">
    <location>
        <begin position="742"/>
        <end position="816"/>
    </location>
</feature>
<dbReference type="EMBL" id="LVLJ01002123">
    <property type="protein sequence ID" value="OAE26721.1"/>
    <property type="molecule type" value="Genomic_DNA"/>
</dbReference>
<evidence type="ECO:0000313" key="6">
    <source>
        <dbReference type="EMBL" id="OAE26721.1"/>
    </source>
</evidence>
<evidence type="ECO:0000256" key="4">
    <source>
        <dbReference type="SAM" id="MobiDB-lite"/>
    </source>
</evidence>
<proteinExistence type="predicted"/>
<keyword evidence="3" id="KW-0175">Coiled coil</keyword>
<feature type="region of interest" description="Disordered" evidence="4">
    <location>
        <begin position="397"/>
        <end position="434"/>
    </location>
</feature>
<evidence type="ECO:0000259" key="5">
    <source>
        <dbReference type="Pfam" id="PF24922"/>
    </source>
</evidence>
<dbReference type="Gene3D" id="2.120.10.80">
    <property type="entry name" value="Kelch-type beta propeller"/>
    <property type="match status" value="2"/>
</dbReference>
<feature type="region of interest" description="Disordered" evidence="4">
    <location>
        <begin position="557"/>
        <end position="618"/>
    </location>
</feature>
<dbReference type="PANTHER" id="PTHR46093">
    <property type="entry name" value="ACYL-COA-BINDING DOMAIN-CONTAINING PROTEIN 5"/>
    <property type="match status" value="1"/>
</dbReference>
<organism evidence="6 7">
    <name type="scientific">Marchantia polymorpha subsp. ruderalis</name>
    <dbReference type="NCBI Taxonomy" id="1480154"/>
    <lineage>
        <taxon>Eukaryota</taxon>
        <taxon>Viridiplantae</taxon>
        <taxon>Streptophyta</taxon>
        <taxon>Embryophyta</taxon>
        <taxon>Marchantiophyta</taxon>
        <taxon>Marchantiopsida</taxon>
        <taxon>Marchantiidae</taxon>
        <taxon>Marchantiales</taxon>
        <taxon>Marchantiaceae</taxon>
        <taxon>Marchantia</taxon>
    </lineage>
</organism>
<dbReference type="PANTHER" id="PTHR46093:SF4">
    <property type="entry name" value="GALACTOSE OXIDASE_KELCH REPEAT SUPERFAMILY PROTEIN"/>
    <property type="match status" value="1"/>
</dbReference>
<feature type="region of interest" description="Disordered" evidence="4">
    <location>
        <begin position="30"/>
        <end position="56"/>
    </location>
</feature>
<feature type="compositionally biased region" description="Basic and acidic residues" evidence="4">
    <location>
        <begin position="497"/>
        <end position="508"/>
    </location>
</feature>
<dbReference type="Proteomes" id="UP000077202">
    <property type="component" value="Unassembled WGS sequence"/>
</dbReference>
<feature type="compositionally biased region" description="Low complexity" evidence="4">
    <location>
        <begin position="410"/>
        <end position="422"/>
    </location>
</feature>
<dbReference type="Pfam" id="PF24922">
    <property type="entry name" value="ACBP4_C"/>
    <property type="match status" value="1"/>
</dbReference>
<sequence>MESMQISRDKVRNLKREGFAHLKLFIKSRSGKKDSLEDSSSTTSTPSPDVRSVEKYEEGTSFRKKLVEIEHENSWIRIHTRGNRPPPRFHHAAAVVGRKLLIIGGETGSELLNDVQMFHLGKLSWSSIGVGASAPSKGLPQKTSPAQELPKCKGHSLISWGKTVILIAGQMDPPVDKVTVWSFDLEMDCWTKVATKGEIPSARSGQTVTRAGSILIMFGGEDAKGRKLNDLHILDLKSLMWLPLHTSGNGPSPRTKHIAEMYDDRFLLIFGGVTRSKISNDIFALDFDTMEWSRLKTRGLPPTPRAGHAGVLVGDKWYIVGGESRVPGILETSALNISLMTWSVVAPASPDTVTSHQGLSVVFVQRKEKKFLVAYGGRGTEASSTVQVLYLPPAEESTAPKTLGGLLGVPSTPEPSHSSTPENQQPSRQHGSLPSLLGSTMPCACVNVAKSNLVSVLEHRSSQKSGSGAFVDDHLYDSNSGLIPLRKRYAISQESMRDSFAKRSDSVKSADSVALDTFEGKERQHETAQSIRGDMQSSTTSVDSGLLSAEDYRVSAPSVRPASSVGDVGTLPGQSQASHSRKTRPRKESFRSSEFPDYAETSMSGSQEEQQYTCEQSVAASSSSVDSSISWISAGWPSSSTTTSNRTTPEYEEDELSIVAKLHKADTPEQRTAEVTRLRRHHERKLAASIRKGEIIAGQLAEALRSKDEAERTLQTVLRSRQRAEARLAAALKEQKELHDSLAASAKTREEVSNAAHKTRVHNLKLEHDLALVKAVLEDTQKELHSTRGVLIGERTRAFQLQVELFDVKQKLQTLDPGHIHVPRVQQPIMA</sequence>
<evidence type="ECO:0000313" key="7">
    <source>
        <dbReference type="Proteomes" id="UP000077202"/>
    </source>
</evidence>
<feature type="region of interest" description="Disordered" evidence="4">
    <location>
        <begin position="497"/>
        <end position="544"/>
    </location>
</feature>
<gene>
    <name evidence="6" type="ORF">AXG93_3310s1200</name>
</gene>
<accession>A0A176W2C6</accession>
<comment type="caution">
    <text evidence="6">The sequence shown here is derived from an EMBL/GenBank/DDBJ whole genome shotgun (WGS) entry which is preliminary data.</text>
</comment>
<keyword evidence="2" id="KW-0677">Repeat</keyword>
<reference evidence="6" key="1">
    <citation type="submission" date="2016-03" db="EMBL/GenBank/DDBJ databases">
        <title>Mechanisms controlling the formation of the plant cell surface in tip-growing cells are functionally conserved among land plants.</title>
        <authorList>
            <person name="Honkanen S."/>
            <person name="Jones V.A."/>
            <person name="Morieri G."/>
            <person name="Champion C."/>
            <person name="Hetherington A.J."/>
            <person name="Kelly S."/>
            <person name="Saint-Marcoux D."/>
            <person name="Proust H."/>
            <person name="Prescott H."/>
            <person name="Dolan L."/>
        </authorList>
    </citation>
    <scope>NUCLEOTIDE SEQUENCE [LARGE SCALE GENOMIC DNA]</scope>
    <source>
        <tissue evidence="6">Whole gametophyte</tissue>
    </source>
</reference>
<feature type="compositionally biased region" description="Polar residues" evidence="4">
    <location>
        <begin position="601"/>
        <end position="616"/>
    </location>
</feature>
<evidence type="ECO:0000256" key="3">
    <source>
        <dbReference type="SAM" id="Coils"/>
    </source>
</evidence>
<feature type="compositionally biased region" description="Low complexity" evidence="4">
    <location>
        <begin position="39"/>
        <end position="48"/>
    </location>
</feature>
<dbReference type="SUPFAM" id="SSF117281">
    <property type="entry name" value="Kelch motif"/>
    <property type="match status" value="1"/>
</dbReference>
<evidence type="ECO:0000256" key="1">
    <source>
        <dbReference type="ARBA" id="ARBA00022441"/>
    </source>
</evidence>
<protein>
    <recommendedName>
        <fullName evidence="5">Acyl-CoA-binding domain-containing protein</fullName>
    </recommendedName>
</protein>
<dbReference type="AlphaFoldDB" id="A0A176W2C6"/>
<keyword evidence="7" id="KW-1185">Reference proteome</keyword>
<feature type="compositionally biased region" description="Polar residues" evidence="4">
    <location>
        <begin position="527"/>
        <end position="543"/>
    </location>
</feature>
<dbReference type="Pfam" id="PF01344">
    <property type="entry name" value="Kelch_1"/>
    <property type="match status" value="1"/>
</dbReference>
<name>A0A176W2C6_MARPO</name>
<feature type="compositionally biased region" description="Polar residues" evidence="4">
    <location>
        <begin position="423"/>
        <end position="432"/>
    </location>
</feature>
<feature type="coiled-coil region" evidence="3">
    <location>
        <begin position="700"/>
        <end position="741"/>
    </location>
</feature>
<dbReference type="InterPro" id="IPR056819">
    <property type="entry name" value="ACBP4-6_C"/>
</dbReference>
<dbReference type="InterPro" id="IPR015915">
    <property type="entry name" value="Kelch-typ_b-propeller"/>
</dbReference>
<evidence type="ECO:0000256" key="2">
    <source>
        <dbReference type="ARBA" id="ARBA00022737"/>
    </source>
</evidence>